<gene>
    <name evidence="7 11" type="primary">flgK</name>
    <name evidence="11" type="ORF">QYG89_11670</name>
</gene>
<evidence type="ECO:0000256" key="6">
    <source>
        <dbReference type="ARBA" id="ARBA00023143"/>
    </source>
</evidence>
<dbReference type="Pfam" id="PF06429">
    <property type="entry name" value="Flg_bbr_C"/>
    <property type="match status" value="1"/>
</dbReference>
<dbReference type="RefSeq" id="WP_404317513.1">
    <property type="nucleotide sequence ID" value="NZ_JAUIYO010000009.1"/>
</dbReference>
<accession>A0ABW8IA05</accession>
<dbReference type="PANTHER" id="PTHR30033:SF1">
    <property type="entry name" value="FLAGELLAR HOOK-ASSOCIATED PROTEIN 1"/>
    <property type="match status" value="1"/>
</dbReference>
<organism evidence="11 12">
    <name type="scientific">Bacillus lumedeiriae</name>
    <dbReference type="NCBI Taxonomy" id="3058829"/>
    <lineage>
        <taxon>Bacteria</taxon>
        <taxon>Bacillati</taxon>
        <taxon>Bacillota</taxon>
        <taxon>Bacilli</taxon>
        <taxon>Bacillales</taxon>
        <taxon>Bacillaceae</taxon>
        <taxon>Bacillus</taxon>
    </lineage>
</organism>
<keyword evidence="5 7" id="KW-0964">Secreted</keyword>
<keyword evidence="12" id="KW-1185">Reference proteome</keyword>
<comment type="similarity">
    <text evidence="3 7">Belongs to the flagella basal body rod proteins family.</text>
</comment>
<evidence type="ECO:0000313" key="11">
    <source>
        <dbReference type="EMBL" id="MFK2826312.1"/>
    </source>
</evidence>
<dbReference type="InterPro" id="IPR010930">
    <property type="entry name" value="Flg_bb/hook_C_dom"/>
</dbReference>
<dbReference type="PRINTS" id="PR01005">
    <property type="entry name" value="FLGHOOKAP1"/>
</dbReference>
<dbReference type="EMBL" id="JAUIYO010000009">
    <property type="protein sequence ID" value="MFK2826312.1"/>
    <property type="molecule type" value="Genomic_DNA"/>
</dbReference>
<keyword evidence="6 7" id="KW-0975">Bacterial flagellum</keyword>
<keyword evidence="11" id="KW-0969">Cilium</keyword>
<proteinExistence type="inferred from homology"/>
<name>A0ABW8IA05_9BACI</name>
<dbReference type="SUPFAM" id="SSF64518">
    <property type="entry name" value="Phase 1 flagellin"/>
    <property type="match status" value="1"/>
</dbReference>
<evidence type="ECO:0000259" key="9">
    <source>
        <dbReference type="Pfam" id="PF06429"/>
    </source>
</evidence>
<comment type="subcellular location">
    <subcellularLocation>
        <location evidence="1 7">Bacterial flagellum</location>
    </subcellularLocation>
    <subcellularLocation>
        <location evidence="2 7">Secreted</location>
    </subcellularLocation>
</comment>
<comment type="caution">
    <text evidence="11">The sequence shown here is derived from an EMBL/GenBank/DDBJ whole genome shotgun (WGS) entry which is preliminary data.</text>
</comment>
<evidence type="ECO:0000256" key="2">
    <source>
        <dbReference type="ARBA" id="ARBA00004613"/>
    </source>
</evidence>
<sequence length="540" mass="58501">MRSTFHGLEVAKRGMFTQQGAISVTGHNIANVNTPGYTRQRVNFVQTEPYPPASMNRPQIPGQMGTGVEAGSIQRVRESFLDTQYRGETNKLGYWQSKSEALSKMEDILNEPSTNGLSAVMGQFWQSLQDLSVNPENEGARAVVLQRGEAVVDTFHYLHSSISAIKNDIGSQISVTIKEVNSILEQISGINKQISEIEPHGYLPNDLYDERDRLVDQLSQHVNIKVEKVASGGNALKIAEGIYKISLVNTGGTDVPLVDGDKFNRIGIKGGIDSDQDNIPDQPKAPLTQFTIEKNIEGGTGSSEVGVLSFSQGKLKALAEAYGYDDGGTEKGTYPDMLDNLDKMAYTFGKLFNEVHKLGYPVKGDRPAAGSEKENFFIFGAGSDHKGAASSIILNQKIEARDILASSSKDNAGDGKNAINLANISSMILSETAQKLEGFTNTIDLTSLSAIESGTIQSFYEGMIGRLGVDAQQAVRMTKNSAVLAQSVETNRQSVSSVSLDEEMTNLIKFQHAYNAAARNITVVDEMLDKIINGMGTVGR</sequence>
<reference evidence="11 12" key="1">
    <citation type="submission" date="2023-07" db="EMBL/GenBank/DDBJ databases">
        <title>Bacillus lucianemedeirus sp. nov, a new species isolated from an immunobiological production facility.</title>
        <authorList>
            <person name="Costa L.V."/>
            <person name="Miranda R.V.S.L."/>
            <person name="Brandao M.L.L."/>
            <person name="Reis C.M.F."/>
            <person name="Frazao A.M."/>
            <person name="Cruz F.V."/>
            <person name="Baio P.V.P."/>
            <person name="Veras J.F.C."/>
            <person name="Ramos J.N."/>
            <person name="Vieira V."/>
        </authorList>
    </citation>
    <scope>NUCLEOTIDE SEQUENCE [LARGE SCALE GENOMIC DNA]</scope>
    <source>
        <strain evidence="11 12">B190/17</strain>
    </source>
</reference>
<dbReference type="Pfam" id="PF22638">
    <property type="entry name" value="FlgK_D1"/>
    <property type="match status" value="1"/>
</dbReference>
<dbReference type="NCBIfam" id="TIGR02492">
    <property type="entry name" value="flgK_ends"/>
    <property type="match status" value="1"/>
</dbReference>
<feature type="domain" description="Flagellar basal body rod protein N-terminal" evidence="8">
    <location>
        <begin position="8"/>
        <end position="38"/>
    </location>
</feature>
<dbReference type="Proteomes" id="UP001619911">
    <property type="component" value="Unassembled WGS sequence"/>
</dbReference>
<protein>
    <recommendedName>
        <fullName evidence="4 7">Flagellar hook-associated protein 1</fullName>
        <shortName evidence="7">HAP1</shortName>
    </recommendedName>
</protein>
<feature type="domain" description="Flagellar hook-associated protein FlgK helical" evidence="10">
    <location>
        <begin position="102"/>
        <end position="365"/>
    </location>
</feature>
<evidence type="ECO:0000256" key="4">
    <source>
        <dbReference type="ARBA" id="ARBA00016244"/>
    </source>
</evidence>
<dbReference type="Pfam" id="PF00460">
    <property type="entry name" value="Flg_bb_rod"/>
    <property type="match status" value="1"/>
</dbReference>
<dbReference type="InterPro" id="IPR053927">
    <property type="entry name" value="FlgK_helical"/>
</dbReference>
<dbReference type="PANTHER" id="PTHR30033">
    <property type="entry name" value="FLAGELLAR HOOK-ASSOCIATED PROTEIN 1"/>
    <property type="match status" value="1"/>
</dbReference>
<dbReference type="InterPro" id="IPR001444">
    <property type="entry name" value="Flag_bb_rod_N"/>
</dbReference>
<evidence type="ECO:0000256" key="3">
    <source>
        <dbReference type="ARBA" id="ARBA00009677"/>
    </source>
</evidence>
<keyword evidence="11" id="KW-0966">Cell projection</keyword>
<evidence type="ECO:0000256" key="1">
    <source>
        <dbReference type="ARBA" id="ARBA00004365"/>
    </source>
</evidence>
<evidence type="ECO:0000256" key="5">
    <source>
        <dbReference type="ARBA" id="ARBA00022525"/>
    </source>
</evidence>
<dbReference type="InterPro" id="IPR002371">
    <property type="entry name" value="FlgK"/>
</dbReference>
<evidence type="ECO:0000313" key="12">
    <source>
        <dbReference type="Proteomes" id="UP001619911"/>
    </source>
</evidence>
<feature type="domain" description="Flagellar basal-body/hook protein C-terminal" evidence="9">
    <location>
        <begin position="495"/>
        <end position="533"/>
    </location>
</feature>
<keyword evidence="11" id="KW-0282">Flagellum</keyword>
<evidence type="ECO:0000259" key="10">
    <source>
        <dbReference type="Pfam" id="PF22638"/>
    </source>
</evidence>
<evidence type="ECO:0000259" key="8">
    <source>
        <dbReference type="Pfam" id="PF00460"/>
    </source>
</evidence>
<evidence type="ECO:0000256" key="7">
    <source>
        <dbReference type="RuleBase" id="RU362065"/>
    </source>
</evidence>